<dbReference type="Proteomes" id="UP001626550">
    <property type="component" value="Unassembled WGS sequence"/>
</dbReference>
<feature type="non-terminal residue" evidence="1">
    <location>
        <position position="290"/>
    </location>
</feature>
<comment type="caution">
    <text evidence="1">The sequence shown here is derived from an EMBL/GenBank/DDBJ whole genome shotgun (WGS) entry which is preliminary data.</text>
</comment>
<proteinExistence type="predicted"/>
<name>A0ABD2QCL9_9PLAT</name>
<evidence type="ECO:0000313" key="2">
    <source>
        <dbReference type="Proteomes" id="UP001626550"/>
    </source>
</evidence>
<reference evidence="1 2" key="1">
    <citation type="submission" date="2024-11" db="EMBL/GenBank/DDBJ databases">
        <title>Adaptive evolution of stress response genes in parasites aligns with host niche diversity.</title>
        <authorList>
            <person name="Hahn C."/>
            <person name="Resl P."/>
        </authorList>
    </citation>
    <scope>NUCLEOTIDE SEQUENCE [LARGE SCALE GENOMIC DNA]</scope>
    <source>
        <strain evidence="1">EGGRZ-B1_66</strain>
        <tissue evidence="1">Body</tissue>
    </source>
</reference>
<sequence length="290" mass="32638">MVDLETAETTPSLRELVQQLAKRLALTIRPKPHVEEQETPNADYDLMGLSGRSKIHLDWTTAYFLLHDLRSKLDYLHRVPNKNSPRSWLAFDMLDALVPSSRNLLFSHCLPGVVKVINSLFKHFDDSKPLQTADGEKNCALQQTLCLAMLSLLRLCTALPFLPRDSVFSLRKKTEDDGRVDEFFVLNVSQVPLALEATNKAPVAPASRDLLGSIEKSSNKEHLQLDVDKVDSLLNWLLDHFPEGLPSAAAALLHARLVFQLAPLASKSPDLEDYTRTLLHREWASDLPFE</sequence>
<accession>A0ABD2QCL9</accession>
<keyword evidence="2" id="KW-1185">Reference proteome</keyword>
<protein>
    <submittedName>
        <fullName evidence="1">Uncharacterized protein</fullName>
    </submittedName>
</protein>
<dbReference type="EMBL" id="JBJKFK010000405">
    <property type="protein sequence ID" value="KAL3317283.1"/>
    <property type="molecule type" value="Genomic_DNA"/>
</dbReference>
<gene>
    <name evidence="1" type="ORF">Ciccas_004066</name>
</gene>
<evidence type="ECO:0000313" key="1">
    <source>
        <dbReference type="EMBL" id="KAL3317283.1"/>
    </source>
</evidence>
<organism evidence="1 2">
    <name type="scientific">Cichlidogyrus casuarinus</name>
    <dbReference type="NCBI Taxonomy" id="1844966"/>
    <lineage>
        <taxon>Eukaryota</taxon>
        <taxon>Metazoa</taxon>
        <taxon>Spiralia</taxon>
        <taxon>Lophotrochozoa</taxon>
        <taxon>Platyhelminthes</taxon>
        <taxon>Monogenea</taxon>
        <taxon>Monopisthocotylea</taxon>
        <taxon>Dactylogyridea</taxon>
        <taxon>Ancyrocephalidae</taxon>
        <taxon>Cichlidogyrus</taxon>
    </lineage>
</organism>
<dbReference type="AlphaFoldDB" id="A0ABD2QCL9"/>